<evidence type="ECO:0000256" key="4">
    <source>
        <dbReference type="ARBA" id="ARBA00023125"/>
    </source>
</evidence>
<proteinExistence type="inferred from homology"/>
<feature type="region of interest" description="Disordered" evidence="7">
    <location>
        <begin position="23"/>
        <end position="77"/>
    </location>
</feature>
<dbReference type="CDD" id="cd06171">
    <property type="entry name" value="Sigma70_r4"/>
    <property type="match status" value="1"/>
</dbReference>
<sequence>MRGAMMRPLRICRKREASCFRKLRRKGARAMKSEKERKRLGRPPAAAKAGAKRPAGGKRGPGRPPGRGRKAREMTDREPWLDTVYEKASGDKRITYEELEDLVPDDVLMSTDRLEEVVAGLVRSGIMMTETRAEEPEAVIQKGPKPIIQRTEDPTKSYFRELSKLPLLTREEEIRYSKEMEEGYKSIIKYLFDPISMMRRLVEECWSIEEGTKSLDQIARVEFECLFDKKALWRDRQRFIRCLRDIRREADKIEKLKQRKPSPSVRKYIADSKRVVFSRVQTLSLQHHLINNLIDEFKAKGMEALGLAHELLVAKAEGREGTPEVTEVRRKLRETHDFLDRNTADVRKVLTEIALCENRILAARDKMIEGNVRLVISIAKRYANRGLEFADLLEEGNVGLIKAVEKFNYRKGFKFSTYATWWIKQAITRAIADQSRTVRVPAHIIDAINKVAKIQRQFMQKQGREATIAELAQRLSTPKEKIEALSKISQFGVSLDKPVDDDETSFIGDFIYDEKTASPSHAAGVSLLGEKLEEALAVLTKREEKVLRLRFGLGDGCPRTLEEVGQIFNITRERVRQIEAKALKKLRHPVRLRRFEPLRDLLQ</sequence>
<dbReference type="PRINTS" id="PR00046">
    <property type="entry name" value="SIGMA70FCT"/>
</dbReference>
<comment type="caution">
    <text evidence="10">The sequence shown here is derived from an EMBL/GenBank/DDBJ whole genome shotgun (WGS) entry which is preliminary data.</text>
</comment>
<dbReference type="InterPro" id="IPR007627">
    <property type="entry name" value="RNA_pol_sigma70_r2"/>
</dbReference>
<dbReference type="Proteomes" id="UP000779900">
    <property type="component" value="Unassembled WGS sequence"/>
</dbReference>
<dbReference type="InterPro" id="IPR013325">
    <property type="entry name" value="RNA_pol_sigma_r2"/>
</dbReference>
<name>A0A938BTL1_UNCW3</name>
<dbReference type="PROSITE" id="PS00715">
    <property type="entry name" value="SIGMA70_1"/>
    <property type="match status" value="1"/>
</dbReference>
<evidence type="ECO:0000256" key="1">
    <source>
        <dbReference type="ARBA" id="ARBA00007788"/>
    </source>
</evidence>
<protein>
    <recommendedName>
        <fullName evidence="6">RNA polymerase sigma factor</fullName>
    </recommendedName>
</protein>
<dbReference type="GO" id="GO:0003677">
    <property type="term" value="F:DNA binding"/>
    <property type="evidence" value="ECO:0007669"/>
    <property type="project" value="UniProtKB-KW"/>
</dbReference>
<dbReference type="GO" id="GO:0016987">
    <property type="term" value="F:sigma factor activity"/>
    <property type="evidence" value="ECO:0007669"/>
    <property type="project" value="UniProtKB-KW"/>
</dbReference>
<reference evidence="10" key="1">
    <citation type="submission" date="2019-03" db="EMBL/GenBank/DDBJ databases">
        <title>Lake Tanganyika Metagenome-Assembled Genomes (MAGs).</title>
        <authorList>
            <person name="Tran P."/>
        </authorList>
    </citation>
    <scope>NUCLEOTIDE SEQUENCE</scope>
    <source>
        <strain evidence="10">K_DeepCast_150m_m2_040</strain>
    </source>
</reference>
<dbReference type="InterPro" id="IPR036388">
    <property type="entry name" value="WH-like_DNA-bd_sf"/>
</dbReference>
<keyword evidence="4 6" id="KW-0238">DNA-binding</keyword>
<dbReference type="PANTHER" id="PTHR30603:SF60">
    <property type="entry name" value="RNA POLYMERASE SIGMA FACTOR RPOD"/>
    <property type="match status" value="1"/>
</dbReference>
<dbReference type="Pfam" id="PF04542">
    <property type="entry name" value="Sigma70_r2"/>
    <property type="match status" value="1"/>
</dbReference>
<evidence type="ECO:0000256" key="5">
    <source>
        <dbReference type="ARBA" id="ARBA00023163"/>
    </source>
</evidence>
<gene>
    <name evidence="10" type="ORF">FJY68_07805</name>
</gene>
<evidence type="ECO:0000259" key="8">
    <source>
        <dbReference type="PROSITE" id="PS00715"/>
    </source>
</evidence>
<dbReference type="Pfam" id="PF04539">
    <property type="entry name" value="Sigma70_r3"/>
    <property type="match status" value="1"/>
</dbReference>
<evidence type="ECO:0000259" key="9">
    <source>
        <dbReference type="PROSITE" id="PS00716"/>
    </source>
</evidence>
<dbReference type="Gene3D" id="1.10.601.10">
    <property type="entry name" value="RNA Polymerase Primary Sigma Factor"/>
    <property type="match status" value="1"/>
</dbReference>
<evidence type="ECO:0000256" key="7">
    <source>
        <dbReference type="SAM" id="MobiDB-lite"/>
    </source>
</evidence>
<dbReference type="EMBL" id="VGIR01000042">
    <property type="protein sequence ID" value="MBM3331737.1"/>
    <property type="molecule type" value="Genomic_DNA"/>
</dbReference>
<dbReference type="InterPro" id="IPR000943">
    <property type="entry name" value="RNA_pol_sigma70"/>
</dbReference>
<keyword evidence="5 6" id="KW-0804">Transcription</keyword>
<dbReference type="InterPro" id="IPR007624">
    <property type="entry name" value="RNA_pol_sigma70_r3"/>
</dbReference>
<organism evidence="10 11">
    <name type="scientific">candidate division WOR-3 bacterium</name>
    <dbReference type="NCBI Taxonomy" id="2052148"/>
    <lineage>
        <taxon>Bacteria</taxon>
        <taxon>Bacteria division WOR-3</taxon>
    </lineage>
</organism>
<dbReference type="AlphaFoldDB" id="A0A938BTL1"/>
<evidence type="ECO:0000256" key="3">
    <source>
        <dbReference type="ARBA" id="ARBA00023082"/>
    </source>
</evidence>
<dbReference type="Pfam" id="PF00140">
    <property type="entry name" value="Sigma70_r1_2"/>
    <property type="match status" value="1"/>
</dbReference>
<keyword evidence="3 6" id="KW-0731">Sigma factor</keyword>
<dbReference type="FunFam" id="1.10.601.10:FF:000001">
    <property type="entry name" value="RNA polymerase sigma factor SigA"/>
    <property type="match status" value="1"/>
</dbReference>
<dbReference type="InterPro" id="IPR014284">
    <property type="entry name" value="RNA_pol_sigma-70_dom"/>
</dbReference>
<dbReference type="PROSITE" id="PS00716">
    <property type="entry name" value="SIGMA70_2"/>
    <property type="match status" value="1"/>
</dbReference>
<feature type="domain" description="RNA polymerase sigma-70" evidence="8">
    <location>
        <begin position="391"/>
        <end position="404"/>
    </location>
</feature>
<dbReference type="InterPro" id="IPR009042">
    <property type="entry name" value="RNA_pol_sigma70_r1_2"/>
</dbReference>
<evidence type="ECO:0000313" key="11">
    <source>
        <dbReference type="Proteomes" id="UP000779900"/>
    </source>
</evidence>
<comment type="function">
    <text evidence="6">Sigma factors are initiation factors that promote the attachment of RNA polymerase to specific initiation sites and are then released.</text>
</comment>
<accession>A0A938BTL1</accession>
<comment type="similarity">
    <text evidence="1 6">Belongs to the sigma-70 factor family.</text>
</comment>
<feature type="domain" description="RNA polymerase sigma-70" evidence="9">
    <location>
        <begin position="560"/>
        <end position="586"/>
    </location>
</feature>
<dbReference type="SUPFAM" id="SSF88946">
    <property type="entry name" value="Sigma2 domain of RNA polymerase sigma factors"/>
    <property type="match status" value="1"/>
</dbReference>
<dbReference type="InterPro" id="IPR013324">
    <property type="entry name" value="RNA_pol_sigma_r3/r4-like"/>
</dbReference>
<dbReference type="Pfam" id="PF04545">
    <property type="entry name" value="Sigma70_r4"/>
    <property type="match status" value="1"/>
</dbReference>
<feature type="compositionally biased region" description="Low complexity" evidence="7">
    <location>
        <begin position="42"/>
        <end position="54"/>
    </location>
</feature>
<dbReference type="PANTHER" id="PTHR30603">
    <property type="entry name" value="RNA POLYMERASE SIGMA FACTOR RPO"/>
    <property type="match status" value="1"/>
</dbReference>
<evidence type="ECO:0000313" key="10">
    <source>
        <dbReference type="EMBL" id="MBM3331737.1"/>
    </source>
</evidence>
<dbReference type="InterPro" id="IPR050239">
    <property type="entry name" value="Sigma-70_RNA_pol_init_factors"/>
</dbReference>
<evidence type="ECO:0000256" key="2">
    <source>
        <dbReference type="ARBA" id="ARBA00023015"/>
    </source>
</evidence>
<dbReference type="Gene3D" id="1.10.10.10">
    <property type="entry name" value="Winged helix-like DNA-binding domain superfamily/Winged helix DNA-binding domain"/>
    <property type="match status" value="2"/>
</dbReference>
<dbReference type="GO" id="GO:0006352">
    <property type="term" value="P:DNA-templated transcription initiation"/>
    <property type="evidence" value="ECO:0007669"/>
    <property type="project" value="InterPro"/>
</dbReference>
<evidence type="ECO:0000256" key="6">
    <source>
        <dbReference type="RuleBase" id="RU362124"/>
    </source>
</evidence>
<dbReference type="NCBIfam" id="TIGR02937">
    <property type="entry name" value="sigma70-ECF"/>
    <property type="match status" value="1"/>
</dbReference>
<keyword evidence="2 6" id="KW-0805">Transcription regulation</keyword>
<dbReference type="SUPFAM" id="SSF88659">
    <property type="entry name" value="Sigma3 and sigma4 domains of RNA polymerase sigma factors"/>
    <property type="match status" value="2"/>
</dbReference>
<dbReference type="InterPro" id="IPR007630">
    <property type="entry name" value="RNA_pol_sigma70_r4"/>
</dbReference>